<keyword evidence="4" id="KW-1185">Reference proteome</keyword>
<dbReference type="EnsemblPlants" id="AES70786">
    <property type="protein sequence ID" value="AES70786"/>
    <property type="gene ID" value="MTR_3g062390"/>
</dbReference>
<protein>
    <submittedName>
        <fullName evidence="2 3">Uncharacterized protein</fullName>
    </submittedName>
</protein>
<dbReference type="AlphaFoldDB" id="G7IV35"/>
<organism evidence="2 4">
    <name type="scientific">Medicago truncatula</name>
    <name type="common">Barrel medic</name>
    <name type="synonym">Medicago tribuloides</name>
    <dbReference type="NCBI Taxonomy" id="3880"/>
    <lineage>
        <taxon>Eukaryota</taxon>
        <taxon>Viridiplantae</taxon>
        <taxon>Streptophyta</taxon>
        <taxon>Embryophyta</taxon>
        <taxon>Tracheophyta</taxon>
        <taxon>Spermatophyta</taxon>
        <taxon>Magnoliopsida</taxon>
        <taxon>eudicotyledons</taxon>
        <taxon>Gunneridae</taxon>
        <taxon>Pentapetalae</taxon>
        <taxon>rosids</taxon>
        <taxon>fabids</taxon>
        <taxon>Fabales</taxon>
        <taxon>Fabaceae</taxon>
        <taxon>Papilionoideae</taxon>
        <taxon>50 kb inversion clade</taxon>
        <taxon>NPAAA clade</taxon>
        <taxon>Hologalegina</taxon>
        <taxon>IRL clade</taxon>
        <taxon>Trifolieae</taxon>
        <taxon>Medicago</taxon>
    </lineage>
</organism>
<sequence>MIRESDELEEIFVIEGDDQKVKIPNLECVVFENLPILSHAQRIQFQAVKNRFIRNCQKLSLESTKIHALSASYFRNDPELCRYFKTLFRQQLQKETKGNNSGNENPETSKKIAVGVEVKASSEHELTSPKKKMKRTPETEHELVENVPDLEIPTNSKELMNEQSMEQQRLLGEPDTTIKLCCQ</sequence>
<reference evidence="3" key="3">
    <citation type="submission" date="2015-04" db="UniProtKB">
        <authorList>
            <consortium name="EnsemblPlants"/>
        </authorList>
    </citation>
    <scope>IDENTIFICATION</scope>
    <source>
        <strain evidence="3">cv. Jemalong A17</strain>
    </source>
</reference>
<reference evidence="2 4" key="1">
    <citation type="journal article" date="2011" name="Nature">
        <title>The Medicago genome provides insight into the evolution of rhizobial symbioses.</title>
        <authorList>
            <person name="Young N.D."/>
            <person name="Debelle F."/>
            <person name="Oldroyd G.E."/>
            <person name="Geurts R."/>
            <person name="Cannon S.B."/>
            <person name="Udvardi M.K."/>
            <person name="Benedito V.A."/>
            <person name="Mayer K.F."/>
            <person name="Gouzy J."/>
            <person name="Schoof H."/>
            <person name="Van de Peer Y."/>
            <person name="Proost S."/>
            <person name="Cook D.R."/>
            <person name="Meyers B.C."/>
            <person name="Spannagl M."/>
            <person name="Cheung F."/>
            <person name="De Mita S."/>
            <person name="Krishnakumar V."/>
            <person name="Gundlach H."/>
            <person name="Zhou S."/>
            <person name="Mudge J."/>
            <person name="Bharti A.K."/>
            <person name="Murray J.D."/>
            <person name="Naoumkina M.A."/>
            <person name="Rosen B."/>
            <person name="Silverstein K.A."/>
            <person name="Tang H."/>
            <person name="Rombauts S."/>
            <person name="Zhao P.X."/>
            <person name="Zhou P."/>
            <person name="Barbe V."/>
            <person name="Bardou P."/>
            <person name="Bechner M."/>
            <person name="Bellec A."/>
            <person name="Berger A."/>
            <person name="Berges H."/>
            <person name="Bidwell S."/>
            <person name="Bisseling T."/>
            <person name="Choisne N."/>
            <person name="Couloux A."/>
            <person name="Denny R."/>
            <person name="Deshpande S."/>
            <person name="Dai X."/>
            <person name="Doyle J.J."/>
            <person name="Dudez A.M."/>
            <person name="Farmer A.D."/>
            <person name="Fouteau S."/>
            <person name="Franken C."/>
            <person name="Gibelin C."/>
            <person name="Gish J."/>
            <person name="Goldstein S."/>
            <person name="Gonzalez A.J."/>
            <person name="Green P.J."/>
            <person name="Hallab A."/>
            <person name="Hartog M."/>
            <person name="Hua A."/>
            <person name="Humphray S.J."/>
            <person name="Jeong D.H."/>
            <person name="Jing Y."/>
            <person name="Jocker A."/>
            <person name="Kenton S.M."/>
            <person name="Kim D.J."/>
            <person name="Klee K."/>
            <person name="Lai H."/>
            <person name="Lang C."/>
            <person name="Lin S."/>
            <person name="Macmil S.L."/>
            <person name="Magdelenat G."/>
            <person name="Matthews L."/>
            <person name="McCorrison J."/>
            <person name="Monaghan E.L."/>
            <person name="Mun J.H."/>
            <person name="Najar F.Z."/>
            <person name="Nicholson C."/>
            <person name="Noirot C."/>
            <person name="O'Bleness M."/>
            <person name="Paule C.R."/>
            <person name="Poulain J."/>
            <person name="Prion F."/>
            <person name="Qin B."/>
            <person name="Qu C."/>
            <person name="Retzel E.F."/>
            <person name="Riddle C."/>
            <person name="Sallet E."/>
            <person name="Samain S."/>
            <person name="Samson N."/>
            <person name="Sanders I."/>
            <person name="Saurat O."/>
            <person name="Scarpelli C."/>
            <person name="Schiex T."/>
            <person name="Segurens B."/>
            <person name="Severin A.J."/>
            <person name="Sherrier D.J."/>
            <person name="Shi R."/>
            <person name="Sims S."/>
            <person name="Singer S.R."/>
            <person name="Sinharoy S."/>
            <person name="Sterck L."/>
            <person name="Viollet A."/>
            <person name="Wang B.B."/>
            <person name="Wang K."/>
            <person name="Wang M."/>
            <person name="Wang X."/>
            <person name="Warfsmann J."/>
            <person name="Weissenbach J."/>
            <person name="White D.D."/>
            <person name="White J.D."/>
            <person name="Wiley G.B."/>
            <person name="Wincker P."/>
            <person name="Xing Y."/>
            <person name="Yang L."/>
            <person name="Yao Z."/>
            <person name="Ying F."/>
            <person name="Zhai J."/>
            <person name="Zhou L."/>
            <person name="Zuber A."/>
            <person name="Denarie J."/>
            <person name="Dixon R.A."/>
            <person name="May G.D."/>
            <person name="Schwartz D.C."/>
            <person name="Rogers J."/>
            <person name="Quetier F."/>
            <person name="Town C.D."/>
            <person name="Roe B.A."/>
        </authorList>
    </citation>
    <scope>NUCLEOTIDE SEQUENCE [LARGE SCALE GENOMIC DNA]</scope>
    <source>
        <strain evidence="2">A17</strain>
        <strain evidence="3 4">cv. Jemalong A17</strain>
    </source>
</reference>
<name>G7IV35_MEDTR</name>
<proteinExistence type="predicted"/>
<accession>A0A0C3VHE1</accession>
<evidence type="ECO:0000313" key="4">
    <source>
        <dbReference type="Proteomes" id="UP000002051"/>
    </source>
</evidence>
<accession>G7IV35</accession>
<dbReference type="Proteomes" id="UP000002051">
    <property type="component" value="Chromosome 3"/>
</dbReference>
<reference evidence="2 4" key="2">
    <citation type="journal article" date="2014" name="BMC Genomics">
        <title>An improved genome release (version Mt4.0) for the model legume Medicago truncatula.</title>
        <authorList>
            <person name="Tang H."/>
            <person name="Krishnakumar V."/>
            <person name="Bidwell S."/>
            <person name="Rosen B."/>
            <person name="Chan A."/>
            <person name="Zhou S."/>
            <person name="Gentzbittel L."/>
            <person name="Childs K.L."/>
            <person name="Yandell M."/>
            <person name="Gundlach H."/>
            <person name="Mayer K.F."/>
            <person name="Schwartz D.C."/>
            <person name="Town C.D."/>
        </authorList>
    </citation>
    <scope>GENOME REANNOTATION</scope>
    <source>
        <strain evidence="3 4">cv. Jemalong A17</strain>
    </source>
</reference>
<gene>
    <name evidence="2" type="ordered locus">MTR_3g062390</name>
</gene>
<feature type="region of interest" description="Disordered" evidence="1">
    <location>
        <begin position="118"/>
        <end position="141"/>
    </location>
</feature>
<dbReference type="PaxDb" id="3880-AES70786"/>
<dbReference type="EMBL" id="CM001219">
    <property type="protein sequence ID" value="AES70786.2"/>
    <property type="molecule type" value="Genomic_DNA"/>
</dbReference>
<evidence type="ECO:0000256" key="1">
    <source>
        <dbReference type="SAM" id="MobiDB-lite"/>
    </source>
</evidence>
<evidence type="ECO:0000313" key="3">
    <source>
        <dbReference type="EnsemblPlants" id="AES70786"/>
    </source>
</evidence>
<evidence type="ECO:0000313" key="2">
    <source>
        <dbReference type="EMBL" id="AES70786.2"/>
    </source>
</evidence>
<dbReference type="HOGENOM" id="CLU_1477272_0_0_1"/>